<dbReference type="InterPro" id="IPR047324">
    <property type="entry name" value="LbH_gamma_CA-like"/>
</dbReference>
<dbReference type="CDD" id="cd04645">
    <property type="entry name" value="LbH_gamma_CA_like"/>
    <property type="match status" value="1"/>
</dbReference>
<feature type="non-terminal residue" evidence="1">
    <location>
        <position position="1"/>
    </location>
</feature>
<dbReference type="EMBL" id="UINC01002137">
    <property type="protein sequence ID" value="SUZ93328.1"/>
    <property type="molecule type" value="Genomic_DNA"/>
</dbReference>
<dbReference type="Pfam" id="PF00132">
    <property type="entry name" value="Hexapep"/>
    <property type="match status" value="1"/>
</dbReference>
<dbReference type="Gene3D" id="2.160.10.10">
    <property type="entry name" value="Hexapeptide repeat proteins"/>
    <property type="match status" value="1"/>
</dbReference>
<evidence type="ECO:0008006" key="2">
    <source>
        <dbReference type="Google" id="ProtNLM"/>
    </source>
</evidence>
<sequence>VYALGDRVPQVDPTAYVHPLAVVIGDVLLGPESSVWPHAVIRADDNRISIGARSSVQDNAVLHCTSHLPTIVGADVTLGHLCHLEGCTIQDRALVGVGAVVLHEAVVGRGAIVGANAVVRNGQVVPPLSMALGVPAVVREGVVAEDANMASAEVYVQRGRHFRESLRRVD</sequence>
<dbReference type="InterPro" id="IPR001451">
    <property type="entry name" value="Hexapep"/>
</dbReference>
<dbReference type="AlphaFoldDB" id="A0A381RQS3"/>
<protein>
    <recommendedName>
        <fullName evidence="2">Gamma carbonic anhydrase family protein</fullName>
    </recommendedName>
</protein>
<accession>A0A381RQS3</accession>
<dbReference type="PANTHER" id="PTHR13061:SF29">
    <property type="entry name" value="GAMMA CARBONIC ANHYDRASE-LIKE 1, MITOCHONDRIAL-RELATED"/>
    <property type="match status" value="1"/>
</dbReference>
<dbReference type="InterPro" id="IPR011004">
    <property type="entry name" value="Trimer_LpxA-like_sf"/>
</dbReference>
<proteinExistence type="predicted"/>
<dbReference type="PANTHER" id="PTHR13061">
    <property type="entry name" value="DYNACTIN SUBUNIT P25"/>
    <property type="match status" value="1"/>
</dbReference>
<gene>
    <name evidence="1" type="ORF">METZ01_LOCUS46182</name>
</gene>
<name>A0A381RQS3_9ZZZZ</name>
<evidence type="ECO:0000313" key="1">
    <source>
        <dbReference type="EMBL" id="SUZ93328.1"/>
    </source>
</evidence>
<organism evidence="1">
    <name type="scientific">marine metagenome</name>
    <dbReference type="NCBI Taxonomy" id="408172"/>
    <lineage>
        <taxon>unclassified sequences</taxon>
        <taxon>metagenomes</taxon>
        <taxon>ecological metagenomes</taxon>
    </lineage>
</organism>
<reference evidence="1" key="1">
    <citation type="submission" date="2018-05" db="EMBL/GenBank/DDBJ databases">
        <authorList>
            <person name="Lanie J.A."/>
            <person name="Ng W.-L."/>
            <person name="Kazmierczak K.M."/>
            <person name="Andrzejewski T.M."/>
            <person name="Davidsen T.M."/>
            <person name="Wayne K.J."/>
            <person name="Tettelin H."/>
            <person name="Glass J.I."/>
            <person name="Rusch D."/>
            <person name="Podicherti R."/>
            <person name="Tsui H.-C.T."/>
            <person name="Winkler M.E."/>
        </authorList>
    </citation>
    <scope>NUCLEOTIDE SEQUENCE</scope>
</reference>
<dbReference type="InterPro" id="IPR050484">
    <property type="entry name" value="Transf_Hexapept/Carb_Anhydrase"/>
</dbReference>
<dbReference type="SUPFAM" id="SSF51161">
    <property type="entry name" value="Trimeric LpxA-like enzymes"/>
    <property type="match status" value="1"/>
</dbReference>